<keyword evidence="3" id="KW-0474">Menaquinone biosynthesis</keyword>
<dbReference type="InterPro" id="IPR000537">
    <property type="entry name" value="UbiA_prenyltransferase"/>
</dbReference>
<keyword evidence="7 8" id="KW-0472">Membrane</keyword>
<evidence type="ECO:0000256" key="8">
    <source>
        <dbReference type="SAM" id="Phobius"/>
    </source>
</evidence>
<comment type="subcellular location">
    <subcellularLocation>
        <location evidence="1">Cell membrane</location>
        <topology evidence="1">Multi-pass membrane protein</topology>
    </subcellularLocation>
</comment>
<dbReference type="PANTHER" id="PTHR13929">
    <property type="entry name" value="1,4-DIHYDROXY-2-NAPHTHOATE OCTAPRENYLTRANSFERASE"/>
    <property type="match status" value="1"/>
</dbReference>
<accession>A0A0F7FH24</accession>
<keyword evidence="4" id="KW-0808">Transferase</keyword>
<dbReference type="InterPro" id="IPR026046">
    <property type="entry name" value="UBIAD1"/>
</dbReference>
<evidence type="ECO:0000256" key="4">
    <source>
        <dbReference type="ARBA" id="ARBA00022679"/>
    </source>
</evidence>
<evidence type="ECO:0000256" key="5">
    <source>
        <dbReference type="ARBA" id="ARBA00022692"/>
    </source>
</evidence>
<dbReference type="PATRIC" id="fig|1550241.5.peg.781"/>
<dbReference type="CDD" id="cd13962">
    <property type="entry name" value="PT_UbiA_UBIAD1"/>
    <property type="match status" value="1"/>
</dbReference>
<dbReference type="GO" id="GO:0042371">
    <property type="term" value="P:vitamin K biosynthetic process"/>
    <property type="evidence" value="ECO:0007669"/>
    <property type="project" value="TreeGrafter"/>
</dbReference>
<evidence type="ECO:0000256" key="3">
    <source>
        <dbReference type="ARBA" id="ARBA00022428"/>
    </source>
</evidence>
<keyword evidence="6 8" id="KW-1133">Transmembrane helix</keyword>
<evidence type="ECO:0000256" key="1">
    <source>
        <dbReference type="ARBA" id="ARBA00004651"/>
    </source>
</evidence>
<sequence length="304" mass="32949">MRGLSTRDIMRGLLNHNDTSMLLDAIRIWAVIMYIIYSLPVLALAAPHPGFNPLWAIYGLLGGSIIEIFSHMVNDYYDYVYGVDRPGVGTATYRKHPLVEGVSLRRHAAQWLALAAGAITMSLAASFLGRPYTPLFASLGVLLAYAYTGPPFKLKYRGLGHLNLLLGWWLTSSPGVYYMACGELSLQPLLVSLPPILLTIAVLMANNIRDIDTDRAAGVKTLETIIGKKASRALFLLYIAAAYIIQSALSLSLGPTLLLPLLSAPMLAGALKVLREPPPTDADPLVARHTILFSLLSAVGVALR</sequence>
<organism evidence="9 10">
    <name type="scientific">Infirmifilum uzonense</name>
    <dbReference type="NCBI Taxonomy" id="1550241"/>
    <lineage>
        <taxon>Archaea</taxon>
        <taxon>Thermoproteota</taxon>
        <taxon>Thermoprotei</taxon>
        <taxon>Thermofilales</taxon>
        <taxon>Thermofilaceae</taxon>
        <taxon>Infirmifilum</taxon>
    </lineage>
</organism>
<dbReference type="UniPathway" id="UPA00079"/>
<evidence type="ECO:0000256" key="6">
    <source>
        <dbReference type="ARBA" id="ARBA00022989"/>
    </source>
</evidence>
<comment type="pathway">
    <text evidence="2">Quinol/quinone metabolism; menaquinone biosynthesis.</text>
</comment>
<dbReference type="Proteomes" id="UP000067434">
    <property type="component" value="Chromosome"/>
</dbReference>
<evidence type="ECO:0000313" key="10">
    <source>
        <dbReference type="Proteomes" id="UP000067434"/>
    </source>
</evidence>
<feature type="transmembrane region" description="Helical" evidence="8">
    <location>
        <begin position="186"/>
        <end position="205"/>
    </location>
</feature>
<feature type="transmembrane region" description="Helical" evidence="8">
    <location>
        <begin position="286"/>
        <end position="303"/>
    </location>
</feature>
<dbReference type="GO" id="GO:0009234">
    <property type="term" value="P:menaquinone biosynthetic process"/>
    <property type="evidence" value="ECO:0007669"/>
    <property type="project" value="UniProtKB-UniPathway"/>
</dbReference>
<dbReference type="PIRSF" id="PIRSF005355">
    <property type="entry name" value="UBIAD1"/>
    <property type="match status" value="1"/>
</dbReference>
<reference evidence="9 10" key="1">
    <citation type="journal article" date="2015" name="Stand. Genomic Sci.">
        <title>Complete genome sequence of and proposal of Thermofilum uzonense sp. nov. a novel hyperthermophilic crenarchaeon and emended description of the genus Thermofilum.</title>
        <authorList>
            <person name="Toshchakov S.V."/>
            <person name="Korzhenkov A.A."/>
            <person name="Samarov N.I."/>
            <person name="Mazunin I.O."/>
            <person name="Mozhey O.I."/>
            <person name="Shmyr I.S."/>
            <person name="Derbikova K.S."/>
            <person name="Taranov E.A."/>
            <person name="Dominova I.N."/>
            <person name="Bonch-Osmolovskaya E.A."/>
            <person name="Patrushev M.V."/>
            <person name="Podosokorskaya O.A."/>
            <person name="Kublanov I.V."/>
        </authorList>
    </citation>
    <scope>NUCLEOTIDE SEQUENCE [LARGE SCALE GENOMIC DNA]</scope>
    <source>
        <strain evidence="9 10">1807-2</strain>
    </source>
</reference>
<dbReference type="Gene3D" id="1.10.357.140">
    <property type="entry name" value="UbiA prenyltransferase"/>
    <property type="match status" value="1"/>
</dbReference>
<feature type="transmembrane region" description="Helical" evidence="8">
    <location>
        <begin position="55"/>
        <end position="73"/>
    </location>
</feature>
<feature type="transmembrane region" description="Helical" evidence="8">
    <location>
        <begin position="134"/>
        <end position="150"/>
    </location>
</feature>
<dbReference type="STRING" id="1550241.MA03_03670"/>
<protein>
    <recommendedName>
        <fullName evidence="11">1,4-dihydroxy-2-naphthoate octaprenyltransferase</fullName>
    </recommendedName>
</protein>
<proteinExistence type="predicted"/>
<name>A0A0F7FH24_9CREN</name>
<evidence type="ECO:0000313" key="9">
    <source>
        <dbReference type="EMBL" id="AKG38562.1"/>
    </source>
</evidence>
<evidence type="ECO:0000256" key="2">
    <source>
        <dbReference type="ARBA" id="ARBA00004863"/>
    </source>
</evidence>
<dbReference type="GO" id="GO:0005886">
    <property type="term" value="C:plasma membrane"/>
    <property type="evidence" value="ECO:0007669"/>
    <property type="project" value="UniProtKB-SubCell"/>
</dbReference>
<dbReference type="EMBL" id="CP009961">
    <property type="protein sequence ID" value="AKG38562.1"/>
    <property type="molecule type" value="Genomic_DNA"/>
</dbReference>
<gene>
    <name evidence="9" type="ORF">MA03_03670</name>
</gene>
<feature type="transmembrane region" description="Helical" evidence="8">
    <location>
        <begin position="233"/>
        <end position="251"/>
    </location>
</feature>
<feature type="transmembrane region" description="Helical" evidence="8">
    <location>
        <begin position="21"/>
        <end position="43"/>
    </location>
</feature>
<dbReference type="KEGG" id="thf:MA03_03670"/>
<keyword evidence="10" id="KW-1185">Reference proteome</keyword>
<evidence type="ECO:0008006" key="11">
    <source>
        <dbReference type="Google" id="ProtNLM"/>
    </source>
</evidence>
<dbReference type="GO" id="GO:0004659">
    <property type="term" value="F:prenyltransferase activity"/>
    <property type="evidence" value="ECO:0007669"/>
    <property type="project" value="InterPro"/>
</dbReference>
<dbReference type="InterPro" id="IPR044878">
    <property type="entry name" value="UbiA_sf"/>
</dbReference>
<dbReference type="PANTHER" id="PTHR13929:SF0">
    <property type="entry name" value="UBIA PRENYLTRANSFERASE DOMAIN-CONTAINING PROTEIN 1"/>
    <property type="match status" value="1"/>
</dbReference>
<dbReference type="AlphaFoldDB" id="A0A0F7FH24"/>
<evidence type="ECO:0000256" key="7">
    <source>
        <dbReference type="ARBA" id="ARBA00023136"/>
    </source>
</evidence>
<dbReference type="Pfam" id="PF01040">
    <property type="entry name" value="UbiA"/>
    <property type="match status" value="1"/>
</dbReference>
<dbReference type="HOGENOM" id="CLU_043611_0_1_2"/>
<feature type="transmembrane region" description="Helical" evidence="8">
    <location>
        <begin position="111"/>
        <end position="128"/>
    </location>
</feature>
<keyword evidence="5 8" id="KW-0812">Transmembrane</keyword>